<dbReference type="Proteomes" id="UP000234681">
    <property type="component" value="Chromosome 7"/>
</dbReference>
<evidence type="ECO:0000313" key="2">
    <source>
        <dbReference type="Proteomes" id="UP000234681"/>
    </source>
</evidence>
<reference evidence="2" key="1">
    <citation type="submission" date="2005-09" db="EMBL/GenBank/DDBJ databases">
        <authorList>
            <person name="Mural R.J."/>
            <person name="Li P.W."/>
            <person name="Adams M.D."/>
            <person name="Amanatides P.G."/>
            <person name="Baden-Tillson H."/>
            <person name="Barnstead M."/>
            <person name="Chin S.H."/>
            <person name="Dew I."/>
            <person name="Evans C.A."/>
            <person name="Ferriera S."/>
            <person name="Flanigan M."/>
            <person name="Fosler C."/>
            <person name="Glodek A."/>
            <person name="Gu Z."/>
            <person name="Holt R.A."/>
            <person name="Jennings D."/>
            <person name="Kraft C.L."/>
            <person name="Lu F."/>
            <person name="Nguyen T."/>
            <person name="Nusskern D.R."/>
            <person name="Pfannkoch C.M."/>
            <person name="Sitter C."/>
            <person name="Sutton G.G."/>
            <person name="Venter J.C."/>
            <person name="Wang Z."/>
            <person name="Woodage T."/>
            <person name="Zheng X.H."/>
            <person name="Zhong F."/>
        </authorList>
    </citation>
    <scope>NUCLEOTIDE SEQUENCE [LARGE SCALE GENOMIC DNA]</scope>
    <source>
        <strain>BN</strain>
        <strain evidence="2">Sprague-Dawley</strain>
    </source>
</reference>
<dbReference type="EMBL" id="CH474029">
    <property type="protein sequence ID" value="EDL89183.1"/>
    <property type="molecule type" value="Genomic_DNA"/>
</dbReference>
<proteinExistence type="predicted"/>
<feature type="non-terminal residue" evidence="1">
    <location>
        <position position="37"/>
    </location>
</feature>
<protein>
    <submittedName>
        <fullName evidence="1">RCG29422</fullName>
    </submittedName>
</protein>
<accession>A6K8B3</accession>
<organism evidence="1 2">
    <name type="scientific">Rattus norvegicus</name>
    <name type="common">Rat</name>
    <dbReference type="NCBI Taxonomy" id="10116"/>
    <lineage>
        <taxon>Eukaryota</taxon>
        <taxon>Metazoa</taxon>
        <taxon>Chordata</taxon>
        <taxon>Craniata</taxon>
        <taxon>Vertebrata</taxon>
        <taxon>Euteleostomi</taxon>
        <taxon>Mammalia</taxon>
        <taxon>Eutheria</taxon>
        <taxon>Euarchontoglires</taxon>
        <taxon>Glires</taxon>
        <taxon>Rodentia</taxon>
        <taxon>Myomorpha</taxon>
        <taxon>Muroidea</taxon>
        <taxon>Muridae</taxon>
        <taxon>Murinae</taxon>
        <taxon>Rattus</taxon>
    </lineage>
</organism>
<name>A6K8B3_RAT</name>
<evidence type="ECO:0000313" key="1">
    <source>
        <dbReference type="EMBL" id="EDL89183.1"/>
    </source>
</evidence>
<dbReference type="AlphaFoldDB" id="A6K8B3"/>
<sequence>MWAAGGDLADHSICRPALWRLRPGLGDQPGLPKETLS</sequence>
<gene>
    <name evidence="1" type="ORF">rCG_29422</name>
</gene>